<evidence type="ECO:0000313" key="2">
    <source>
        <dbReference type="EMBL" id="BAL95241.1"/>
    </source>
</evidence>
<evidence type="ECO:0000256" key="1">
    <source>
        <dbReference type="SAM" id="SignalP"/>
    </source>
</evidence>
<evidence type="ECO:0000313" key="3">
    <source>
        <dbReference type="Proteomes" id="UP000007883"/>
    </source>
</evidence>
<feature type="chain" id="PRO_5003629120" description="LysM domain-containing protein" evidence="1">
    <location>
        <begin position="22"/>
        <end position="582"/>
    </location>
</feature>
<dbReference type="KEGG" id="rge:RGE_19000"/>
<dbReference type="AlphaFoldDB" id="I0HQF4"/>
<protein>
    <recommendedName>
        <fullName evidence="4">LysM domain-containing protein</fullName>
    </recommendedName>
</protein>
<keyword evidence="3" id="KW-1185">Reference proteome</keyword>
<accession>I0HQF4</accession>
<dbReference type="RefSeq" id="WP_014428104.1">
    <property type="nucleotide sequence ID" value="NC_017075.1"/>
</dbReference>
<sequence>MTIKKSVVWIVLAISPIYASANKCSAILAKQGAFNTLVKYSSRTSENQTYEWLKTVTWQEFKKRQDAGLRVMLPMDGLPVDLDGSYTHEEFENFRQARDQGRLRRFTEDEFQRTVRSSASPEIVKEWGKCVRSLQARGLVCTAEEDSRVPGNVVIFNARFFRFVEGDQSEVKVAKTAGLVISGGTPIANPLTPGAVVPSGGIDIQIQRDGKKEIIVTLNTEKHGTCDYPVKFAAVPDQYPPFEIRQFSSTGAVAPYPRASVSLPTGYKLIGGGGQTNWRGYGSLLVASQPINQNTWAVLGKEHMSPDATDATVWAIGINDPKDYWDVKVEQRSVVVGEASAGEITVDLPADYTRTGGGAAAEAGGQGRLLTGSYPVGDNSWGARDSDHFIKQGGTLTVFVIGIKPKFGASPVAQIKTTTSAQVPHPTTEATLDADHVLTGGGARVVPCNPGNLLTASAPRGDRTWRAEAKDHYASCPSTVEAWVIGLKAPMGSILIEGGTPELSAVAFTGTHALSVSAAPGLRRLDTSPTLPVRRTYIAMPGDTWRSLSMRFYKTPDPTALAAINPTIEGFIKPGQRLQIPQ</sequence>
<proteinExistence type="predicted"/>
<dbReference type="STRING" id="983917.RGE_19000"/>
<dbReference type="Gene3D" id="3.10.350.10">
    <property type="entry name" value="LysM domain"/>
    <property type="match status" value="1"/>
</dbReference>
<dbReference type="eggNOG" id="COG1652">
    <property type="taxonomic scope" value="Bacteria"/>
</dbReference>
<gene>
    <name evidence="2" type="ordered locus">RGE_19000</name>
</gene>
<organism evidence="2 3">
    <name type="scientific">Rubrivivax gelatinosus (strain NBRC 100245 / IL144)</name>
    <dbReference type="NCBI Taxonomy" id="983917"/>
    <lineage>
        <taxon>Bacteria</taxon>
        <taxon>Pseudomonadati</taxon>
        <taxon>Pseudomonadota</taxon>
        <taxon>Betaproteobacteria</taxon>
        <taxon>Burkholderiales</taxon>
        <taxon>Sphaerotilaceae</taxon>
        <taxon>Rubrivivax</taxon>
    </lineage>
</organism>
<dbReference type="HOGENOM" id="CLU_468412_0_0_4"/>
<dbReference type="Proteomes" id="UP000007883">
    <property type="component" value="Chromosome"/>
</dbReference>
<feature type="signal peptide" evidence="1">
    <location>
        <begin position="1"/>
        <end position="21"/>
    </location>
</feature>
<dbReference type="EMBL" id="AP012320">
    <property type="protein sequence ID" value="BAL95241.1"/>
    <property type="molecule type" value="Genomic_DNA"/>
</dbReference>
<keyword evidence="1" id="KW-0732">Signal</keyword>
<dbReference type="InterPro" id="IPR036779">
    <property type="entry name" value="LysM_dom_sf"/>
</dbReference>
<reference evidence="2 3" key="1">
    <citation type="journal article" date="2012" name="J. Bacteriol.">
        <title>Complete genome sequence of phototrophic betaproteobacterium Rubrivivax gelatinosus IL144.</title>
        <authorList>
            <person name="Nagashima S."/>
            <person name="Kamimura A."/>
            <person name="Shimizu T."/>
            <person name="Nakamura-isaki S."/>
            <person name="Aono E."/>
            <person name="Sakamoto K."/>
            <person name="Ichikawa N."/>
            <person name="Nakazawa H."/>
            <person name="Sekine M."/>
            <person name="Yamazaki S."/>
            <person name="Fujita N."/>
            <person name="Shimada K."/>
            <person name="Hanada S."/>
            <person name="Nagashima K.V.P."/>
        </authorList>
    </citation>
    <scope>NUCLEOTIDE SEQUENCE [LARGE SCALE GENOMIC DNA]</scope>
    <source>
        <strain evidence="3">NBRC 100245 / IL144</strain>
    </source>
</reference>
<name>I0HQF4_RUBGI</name>
<evidence type="ECO:0008006" key="4">
    <source>
        <dbReference type="Google" id="ProtNLM"/>
    </source>
</evidence>